<evidence type="ECO:0000313" key="5">
    <source>
        <dbReference type="EMBL" id="QNB46479.1"/>
    </source>
</evidence>
<dbReference type="SMART" id="SM01092">
    <property type="entry name" value="CO_deh_flav_C"/>
    <property type="match status" value="1"/>
</dbReference>
<evidence type="ECO:0000256" key="1">
    <source>
        <dbReference type="ARBA" id="ARBA00022630"/>
    </source>
</evidence>
<protein>
    <submittedName>
        <fullName evidence="5">Xanthine dehydrogenase family protein subunit M</fullName>
    </submittedName>
</protein>
<dbReference type="RefSeq" id="WP_034422236.1">
    <property type="nucleotide sequence ID" value="NZ_CP045798.1"/>
</dbReference>
<dbReference type="InterPro" id="IPR016167">
    <property type="entry name" value="FAD-bd_PCMH_sub1"/>
</dbReference>
<dbReference type="SUPFAM" id="SSF55447">
    <property type="entry name" value="CO dehydrogenase flavoprotein C-terminal domain-like"/>
    <property type="match status" value="1"/>
</dbReference>
<dbReference type="OrthoDB" id="9789842at2"/>
<dbReference type="Pfam" id="PF00941">
    <property type="entry name" value="FAD_binding_5"/>
    <property type="match status" value="1"/>
</dbReference>
<dbReference type="InterPro" id="IPR002346">
    <property type="entry name" value="Mopterin_DH_FAD-bd"/>
</dbReference>
<keyword evidence="1" id="KW-0285">Flavoprotein</keyword>
<evidence type="ECO:0000259" key="4">
    <source>
        <dbReference type="PROSITE" id="PS51387"/>
    </source>
</evidence>
<gene>
    <name evidence="5" type="ORF">BR63_09235</name>
</gene>
<dbReference type="EMBL" id="CP045798">
    <property type="protein sequence ID" value="QNB46479.1"/>
    <property type="molecule type" value="Genomic_DNA"/>
</dbReference>
<dbReference type="InterPro" id="IPR051312">
    <property type="entry name" value="Diverse_Substr_Oxidored"/>
</dbReference>
<dbReference type="Gene3D" id="3.30.43.10">
    <property type="entry name" value="Uridine Diphospho-n-acetylenolpyruvylglucosamine Reductase, domain 2"/>
    <property type="match status" value="1"/>
</dbReference>
<dbReference type="SUPFAM" id="SSF56176">
    <property type="entry name" value="FAD-binding/transporter-associated domain-like"/>
    <property type="match status" value="1"/>
</dbReference>
<keyword evidence="2" id="KW-0274">FAD</keyword>
<accession>A0A7G6E325</accession>
<evidence type="ECO:0000256" key="2">
    <source>
        <dbReference type="ARBA" id="ARBA00022827"/>
    </source>
</evidence>
<dbReference type="PANTHER" id="PTHR42659">
    <property type="entry name" value="XANTHINE DEHYDROGENASE SUBUNIT C-RELATED"/>
    <property type="match status" value="1"/>
</dbReference>
<dbReference type="Gene3D" id="3.30.390.50">
    <property type="entry name" value="CO dehydrogenase flavoprotein, C-terminal domain"/>
    <property type="match status" value="1"/>
</dbReference>
<sequence length="284" mass="31081">MHQFMYVKPKDITEAVRTLAENGEKARVLAGGTDLIVRMVDKIWKPEVVIDIKGLKELSGIREIDNYGVAIGAATPLNEIIGHPLIQERFSILAEGAHEIGSCQIRNRATLGGNLCNASPLADTAPALLVLDAVAVVQGEEERLIPMTEFFAGPGKTTLARGELLKEIRIPYLPTESKGIYYKHARTKAVDLASVGVAVLALKPGEIRIALGAVAPTPVRAKKTEVFLKGKEITPYVIKEAVALVQEEVSPITDIRATEEYRREIIAVLVRRGLYEIQKFLRGE</sequence>
<proteinExistence type="predicted"/>
<dbReference type="Pfam" id="PF03450">
    <property type="entry name" value="CO_deh_flav_C"/>
    <property type="match status" value="1"/>
</dbReference>
<dbReference type="PANTHER" id="PTHR42659:SF2">
    <property type="entry name" value="XANTHINE DEHYDROGENASE SUBUNIT C-RELATED"/>
    <property type="match status" value="1"/>
</dbReference>
<dbReference type="PROSITE" id="PS51387">
    <property type="entry name" value="FAD_PCMH"/>
    <property type="match status" value="1"/>
</dbReference>
<dbReference type="KEGG" id="tfr:BR63_09235"/>
<keyword evidence="3" id="KW-0560">Oxidoreductase</keyword>
<dbReference type="GO" id="GO:0016491">
    <property type="term" value="F:oxidoreductase activity"/>
    <property type="evidence" value="ECO:0007669"/>
    <property type="project" value="UniProtKB-KW"/>
</dbReference>
<dbReference type="InterPro" id="IPR036318">
    <property type="entry name" value="FAD-bd_PCMH-like_sf"/>
</dbReference>
<evidence type="ECO:0000313" key="6">
    <source>
        <dbReference type="Proteomes" id="UP000515847"/>
    </source>
</evidence>
<dbReference type="AlphaFoldDB" id="A0A7G6E325"/>
<reference evidence="5 6" key="1">
    <citation type="journal article" date="2019" name="Front. Microbiol.">
        <title>Thermoanaerosceptrum fracticalcis gen. nov. sp. nov., a Novel Fumarate-Fermenting Microorganism From a Deep Fractured Carbonate Aquifer of the US Great Basin.</title>
        <authorList>
            <person name="Hamilton-Brehm S.D."/>
            <person name="Stewart L.E."/>
            <person name="Zavarin M."/>
            <person name="Caldwell M."/>
            <person name="Lawson P.A."/>
            <person name="Onstott T.C."/>
            <person name="Grzymski J."/>
            <person name="Neveux I."/>
            <person name="Lollar B.S."/>
            <person name="Russell C.E."/>
            <person name="Moser D.P."/>
        </authorList>
    </citation>
    <scope>NUCLEOTIDE SEQUENCE [LARGE SCALE GENOMIC DNA]</scope>
    <source>
        <strain evidence="5 6">DRI-13</strain>
    </source>
</reference>
<evidence type="ECO:0000256" key="3">
    <source>
        <dbReference type="ARBA" id="ARBA00023002"/>
    </source>
</evidence>
<organism evidence="5 6">
    <name type="scientific">Thermanaerosceptrum fracticalcis</name>
    <dbReference type="NCBI Taxonomy" id="1712410"/>
    <lineage>
        <taxon>Bacteria</taxon>
        <taxon>Bacillati</taxon>
        <taxon>Bacillota</taxon>
        <taxon>Clostridia</taxon>
        <taxon>Eubacteriales</taxon>
        <taxon>Peptococcaceae</taxon>
        <taxon>Thermanaerosceptrum</taxon>
    </lineage>
</organism>
<dbReference type="InterPro" id="IPR016169">
    <property type="entry name" value="FAD-bd_PCMH_sub2"/>
</dbReference>
<dbReference type="GO" id="GO:0071949">
    <property type="term" value="F:FAD binding"/>
    <property type="evidence" value="ECO:0007669"/>
    <property type="project" value="InterPro"/>
</dbReference>
<dbReference type="Proteomes" id="UP000515847">
    <property type="component" value="Chromosome"/>
</dbReference>
<keyword evidence="6" id="KW-1185">Reference proteome</keyword>
<name>A0A7G6E325_THEFR</name>
<dbReference type="InterPro" id="IPR036683">
    <property type="entry name" value="CO_DH_flav_C_dom_sf"/>
</dbReference>
<dbReference type="Gene3D" id="3.30.465.10">
    <property type="match status" value="1"/>
</dbReference>
<feature type="domain" description="FAD-binding PCMH-type" evidence="4">
    <location>
        <begin position="1"/>
        <end position="175"/>
    </location>
</feature>
<dbReference type="InterPro" id="IPR005107">
    <property type="entry name" value="CO_DH_flav_C"/>
</dbReference>
<dbReference type="InterPro" id="IPR016166">
    <property type="entry name" value="FAD-bd_PCMH"/>
</dbReference>